<proteinExistence type="predicted"/>
<name>A0A151XZ58_9GAMM</name>
<sequence>MVQPPIPVLVLPVCFNLALPPSFKNPNKISDHVCKKSSVQTEEPVFFDCMYVQQNKSILTLSGRPIGTIQNNAGNYDLTTTLLHPTTLKILNQFQPVKQIVPASRLDAIKFDRNPYSPQQDLVGIAIYQSHIGGINSSRRLLNLYSTNQQSSIKQVLNGLMTNYQSSTSNNNCDDWNTVELKRTIHLTGKNKNQLPILRIKEHIIDNDYDQKSCHAEISKHQKTYQIQFNGTDYPIQQITKNDLEY</sequence>
<gene>
    <name evidence="1" type="ORF">AZH43_02815</name>
</gene>
<dbReference type="EMBL" id="LUAW01000034">
    <property type="protein sequence ID" value="KYQ71082.1"/>
    <property type="molecule type" value="Genomic_DNA"/>
</dbReference>
<dbReference type="AlphaFoldDB" id="A0A151XZ58"/>
<evidence type="ECO:0000313" key="1">
    <source>
        <dbReference type="EMBL" id="KYQ71082.1"/>
    </source>
</evidence>
<accession>A0A151XZ58</accession>
<evidence type="ECO:0000313" key="2">
    <source>
        <dbReference type="Proteomes" id="UP000076276"/>
    </source>
</evidence>
<keyword evidence="2" id="KW-1185">Reference proteome</keyword>
<comment type="caution">
    <text evidence="1">The sequence shown here is derived from an EMBL/GenBank/DDBJ whole genome shotgun (WGS) entry which is preliminary data.</text>
</comment>
<dbReference type="Proteomes" id="UP000076276">
    <property type="component" value="Unassembled WGS sequence"/>
</dbReference>
<organism evidence="1 2">
    <name type="scientific">Acinetobacter pragensis</name>
    <dbReference type="NCBI Taxonomy" id="1806892"/>
    <lineage>
        <taxon>Bacteria</taxon>
        <taxon>Pseudomonadati</taxon>
        <taxon>Pseudomonadota</taxon>
        <taxon>Gammaproteobacteria</taxon>
        <taxon>Moraxellales</taxon>
        <taxon>Moraxellaceae</taxon>
        <taxon>Acinetobacter</taxon>
    </lineage>
</organism>
<protein>
    <submittedName>
        <fullName evidence="1">Uncharacterized protein</fullName>
    </submittedName>
</protein>
<reference evidence="1 2" key="1">
    <citation type="submission" date="2016-03" db="EMBL/GenBank/DDBJ databases">
        <title>Acinetobacter genomospecies 28 strain ANC 4149.</title>
        <authorList>
            <person name="Radolfova-Krizova L."/>
            <person name="Nemec A."/>
        </authorList>
    </citation>
    <scope>NUCLEOTIDE SEQUENCE [LARGE SCALE GENOMIC DNA]</scope>
    <source>
        <strain evidence="1 2">ANC 4149</strain>
    </source>
</reference>